<accession>A0A7S2CVA0</accession>
<gene>
    <name evidence="2" type="ORF">FPAR1323_LOCUS13140</name>
</gene>
<keyword evidence="1" id="KW-0732">Signal</keyword>
<evidence type="ECO:0000256" key="1">
    <source>
        <dbReference type="SAM" id="SignalP"/>
    </source>
</evidence>
<proteinExistence type="predicted"/>
<feature type="signal peptide" evidence="1">
    <location>
        <begin position="1"/>
        <end position="20"/>
    </location>
</feature>
<sequence length="291" mass="32309">MSKRGRTLALLVAAVAVSSAERTCNMRAEQKCIQEYEECRQTGLAESSVTECECATELYGLCLRKAGCAADRMTECVSRLMGENCEDMSVCGSNCVGQGNHLIDMDTARVLPVNNFGENYLQFSVCHQGPNSHRLSKFSQVSMERCDESSFHVCPYWIPPNTFTALAISANASYIRMERCVYVDYNEDAPTPSPTESGTADDSSGDDNFVAECLKEPKPVEYYGTRTLWPSFIDVEYAGAMYCESDEQCRGSYCDTNHVPPKCAPKATKHFDVGENAGRDYLDPTFFQDEL</sequence>
<reference evidence="2" key="1">
    <citation type="submission" date="2021-01" db="EMBL/GenBank/DDBJ databases">
        <authorList>
            <person name="Corre E."/>
            <person name="Pelletier E."/>
            <person name="Niang G."/>
            <person name="Scheremetjew M."/>
            <person name="Finn R."/>
            <person name="Kale V."/>
            <person name="Holt S."/>
            <person name="Cochrane G."/>
            <person name="Meng A."/>
            <person name="Brown T."/>
            <person name="Cohen L."/>
        </authorList>
    </citation>
    <scope>NUCLEOTIDE SEQUENCE</scope>
    <source>
        <strain evidence="2">RCC1693</strain>
    </source>
</reference>
<organism evidence="2">
    <name type="scientific">Florenciella parvula</name>
    <dbReference type="NCBI Taxonomy" id="236787"/>
    <lineage>
        <taxon>Eukaryota</taxon>
        <taxon>Sar</taxon>
        <taxon>Stramenopiles</taxon>
        <taxon>Ochrophyta</taxon>
        <taxon>Dictyochophyceae</taxon>
        <taxon>Florenciellales</taxon>
        <taxon>Florenciella</taxon>
    </lineage>
</organism>
<feature type="chain" id="PRO_5030699526" evidence="1">
    <location>
        <begin position="21"/>
        <end position="291"/>
    </location>
</feature>
<dbReference type="AlphaFoldDB" id="A0A7S2CVA0"/>
<protein>
    <submittedName>
        <fullName evidence="2">Uncharacterized protein</fullName>
    </submittedName>
</protein>
<name>A0A7S2CVA0_9STRA</name>
<evidence type="ECO:0000313" key="2">
    <source>
        <dbReference type="EMBL" id="CAD9434330.1"/>
    </source>
</evidence>
<dbReference type="EMBL" id="HBGT01025316">
    <property type="protein sequence ID" value="CAD9434330.1"/>
    <property type="molecule type" value="Transcribed_RNA"/>
</dbReference>